<protein>
    <submittedName>
        <fullName evidence="1">Uncharacterized protein</fullName>
    </submittedName>
</protein>
<dbReference type="EMBL" id="BTGB01000005">
    <property type="protein sequence ID" value="GMM47315.1"/>
    <property type="molecule type" value="Genomic_DNA"/>
</dbReference>
<dbReference type="AlphaFoldDB" id="A0AAV5R7M5"/>
<evidence type="ECO:0000313" key="1">
    <source>
        <dbReference type="EMBL" id="GMM47315.1"/>
    </source>
</evidence>
<name>A0AAV5R7M5_PICKL</name>
<organism evidence="1 2">
    <name type="scientific">Pichia kluyveri</name>
    <name type="common">Yeast</name>
    <dbReference type="NCBI Taxonomy" id="36015"/>
    <lineage>
        <taxon>Eukaryota</taxon>
        <taxon>Fungi</taxon>
        <taxon>Dikarya</taxon>
        <taxon>Ascomycota</taxon>
        <taxon>Saccharomycotina</taxon>
        <taxon>Pichiomycetes</taxon>
        <taxon>Pichiales</taxon>
        <taxon>Pichiaceae</taxon>
        <taxon>Pichia</taxon>
    </lineage>
</organism>
<evidence type="ECO:0000313" key="2">
    <source>
        <dbReference type="Proteomes" id="UP001378960"/>
    </source>
</evidence>
<dbReference type="Proteomes" id="UP001378960">
    <property type="component" value="Unassembled WGS sequence"/>
</dbReference>
<sequence>MPVTTVQRATIQTPNGWNELPLPLTIHQTGQNLYLGTNMISNIIKIYIRGNDILIKYAQGKLQITFSNTNDINEWCTFWKNIGIEVKYKDDNELLKLINDKLSTDEFKLLVSMECTDSVIQYNIY</sequence>
<accession>A0AAV5R7M5</accession>
<keyword evidence="2" id="KW-1185">Reference proteome</keyword>
<proteinExistence type="predicted"/>
<comment type="caution">
    <text evidence="1">The sequence shown here is derived from an EMBL/GenBank/DDBJ whole genome shotgun (WGS) entry which is preliminary data.</text>
</comment>
<reference evidence="1 2" key="1">
    <citation type="journal article" date="2023" name="Elife">
        <title>Identification of key yeast species and microbe-microbe interactions impacting larval growth of Drosophila in the wild.</title>
        <authorList>
            <person name="Mure A."/>
            <person name="Sugiura Y."/>
            <person name="Maeda R."/>
            <person name="Honda K."/>
            <person name="Sakurai N."/>
            <person name="Takahashi Y."/>
            <person name="Watada M."/>
            <person name="Katoh T."/>
            <person name="Gotoh A."/>
            <person name="Gotoh Y."/>
            <person name="Taniguchi I."/>
            <person name="Nakamura K."/>
            <person name="Hayashi T."/>
            <person name="Katayama T."/>
            <person name="Uemura T."/>
            <person name="Hattori Y."/>
        </authorList>
    </citation>
    <scope>NUCLEOTIDE SEQUENCE [LARGE SCALE GENOMIC DNA]</scope>
    <source>
        <strain evidence="1 2">PK-24</strain>
    </source>
</reference>
<gene>
    <name evidence="1" type="ORF">DAPK24_038900</name>
</gene>